<sequence length="87" mass="9647">MRKIHLTLLVLLAVIGSLVGFGWDEIGGHELLSSQDESSSTVEASISEDSDEEEGLNKKKLRDERFTESVKIASAKQIPVLTYHHIL</sequence>
<feature type="compositionally biased region" description="Polar residues" evidence="1">
    <location>
        <begin position="32"/>
        <end position="44"/>
    </location>
</feature>
<accession>A0A845ETX6</accession>
<evidence type="ECO:0000313" key="3">
    <source>
        <dbReference type="Proteomes" id="UP000447833"/>
    </source>
</evidence>
<evidence type="ECO:0000313" key="2">
    <source>
        <dbReference type="EMBL" id="MYL62113.1"/>
    </source>
</evidence>
<proteinExistence type="predicted"/>
<dbReference type="RefSeq" id="WP_160917999.1">
    <property type="nucleotide sequence ID" value="NZ_WMEY01000001.1"/>
</dbReference>
<protein>
    <submittedName>
        <fullName evidence="2">Uncharacterized protein</fullName>
    </submittedName>
</protein>
<dbReference type="AlphaFoldDB" id="A0A845ETX6"/>
<organism evidence="2 3">
    <name type="scientific">Guptibacillus hwajinpoensis</name>
    <dbReference type="NCBI Taxonomy" id="208199"/>
    <lineage>
        <taxon>Bacteria</taxon>
        <taxon>Bacillati</taxon>
        <taxon>Bacillota</taxon>
        <taxon>Bacilli</taxon>
        <taxon>Bacillales</taxon>
        <taxon>Guptibacillaceae</taxon>
        <taxon>Guptibacillus</taxon>
    </lineage>
</organism>
<name>A0A845ETX6_9BACL</name>
<feature type="region of interest" description="Disordered" evidence="1">
    <location>
        <begin position="32"/>
        <end position="60"/>
    </location>
</feature>
<gene>
    <name evidence="2" type="ORF">GLW07_01960</name>
</gene>
<reference evidence="2 3" key="1">
    <citation type="submission" date="2019-11" db="EMBL/GenBank/DDBJ databases">
        <title>Genome sequences of 17 halophilic strains isolated from different environments.</title>
        <authorList>
            <person name="Furrow R.E."/>
        </authorList>
    </citation>
    <scope>NUCLEOTIDE SEQUENCE [LARGE SCALE GENOMIC DNA]</scope>
    <source>
        <strain evidence="2 3">22506_14_FS</strain>
    </source>
</reference>
<comment type="caution">
    <text evidence="2">The sequence shown here is derived from an EMBL/GenBank/DDBJ whole genome shotgun (WGS) entry which is preliminary data.</text>
</comment>
<evidence type="ECO:0000256" key="1">
    <source>
        <dbReference type="SAM" id="MobiDB-lite"/>
    </source>
</evidence>
<dbReference type="EMBL" id="WMEY01000001">
    <property type="protein sequence ID" value="MYL62113.1"/>
    <property type="molecule type" value="Genomic_DNA"/>
</dbReference>
<dbReference type="Proteomes" id="UP000447833">
    <property type="component" value="Unassembled WGS sequence"/>
</dbReference>